<reference evidence="2 3" key="1">
    <citation type="journal article" date="2020" name="Cell Host Microbe">
        <title>Functional and Genomic Variation between Human-Derived Isolates of Lachnospiraceae Reveals Inter- and Intra-Species Diversity.</title>
        <authorList>
            <person name="Sorbara M.T."/>
            <person name="Littmann E.R."/>
            <person name="Fontana E."/>
            <person name="Moody T.U."/>
            <person name="Kohout C.E."/>
            <person name="Gjonbalaj M."/>
            <person name="Eaton V."/>
            <person name="Seok R."/>
            <person name="Leiner I.M."/>
            <person name="Pamer E.G."/>
        </authorList>
    </citation>
    <scope>NUCLEOTIDE SEQUENCE [LARGE SCALE GENOMIC DNA]</scope>
    <source>
        <strain evidence="2 3">MSK.1.17</strain>
    </source>
</reference>
<evidence type="ECO:0000313" key="3">
    <source>
        <dbReference type="Proteomes" id="UP000669239"/>
    </source>
</evidence>
<protein>
    <submittedName>
        <fullName evidence="1">Cof-type HAD-IIB family hydrolase</fullName>
    </submittedName>
</protein>
<dbReference type="InterPro" id="IPR006379">
    <property type="entry name" value="HAD-SF_hydro_IIB"/>
</dbReference>
<dbReference type="GO" id="GO:0000287">
    <property type="term" value="F:magnesium ion binding"/>
    <property type="evidence" value="ECO:0007669"/>
    <property type="project" value="TreeGrafter"/>
</dbReference>
<dbReference type="SUPFAM" id="SSF56784">
    <property type="entry name" value="HAD-like"/>
    <property type="match status" value="1"/>
</dbReference>
<gene>
    <name evidence="2" type="ORF">G5B36_25510</name>
    <name evidence="1" type="ORF">L0N08_27645</name>
</gene>
<evidence type="ECO:0000313" key="1">
    <source>
        <dbReference type="EMBL" id="MCG4749186.1"/>
    </source>
</evidence>
<dbReference type="RefSeq" id="WP_165640894.1">
    <property type="nucleotide sequence ID" value="NZ_CAXTHN010000065.1"/>
</dbReference>
<proteinExistence type="predicted"/>
<dbReference type="EMBL" id="JAKNGE010000054">
    <property type="protein sequence ID" value="MCG4749186.1"/>
    <property type="molecule type" value="Genomic_DNA"/>
</dbReference>
<reference evidence="1" key="3">
    <citation type="submission" date="2022-01" db="EMBL/GenBank/DDBJ databases">
        <title>Collection of gut derived symbiotic bacterial strains cultured from healthy donors.</title>
        <authorList>
            <person name="Lin H."/>
            <person name="Kohout C."/>
            <person name="Waligurski E."/>
            <person name="Pamer E.G."/>
        </authorList>
    </citation>
    <scope>NUCLEOTIDE SEQUENCE</scope>
    <source>
        <strain evidence="1">DFI.6.55</strain>
    </source>
</reference>
<dbReference type="PANTHER" id="PTHR10000">
    <property type="entry name" value="PHOSPHOSERINE PHOSPHATASE"/>
    <property type="match status" value="1"/>
</dbReference>
<dbReference type="GO" id="GO:0005829">
    <property type="term" value="C:cytosol"/>
    <property type="evidence" value="ECO:0007669"/>
    <property type="project" value="TreeGrafter"/>
</dbReference>
<reference evidence="2" key="2">
    <citation type="submission" date="2020-02" db="EMBL/GenBank/DDBJ databases">
        <authorList>
            <person name="Littmann E."/>
            <person name="Sorbara M."/>
        </authorList>
    </citation>
    <scope>NUCLEOTIDE SEQUENCE</scope>
    <source>
        <strain evidence="2">MSK.1.17</strain>
    </source>
</reference>
<dbReference type="AlphaFoldDB" id="A0AAW5C6T3"/>
<evidence type="ECO:0000313" key="4">
    <source>
        <dbReference type="Proteomes" id="UP001299608"/>
    </source>
</evidence>
<dbReference type="NCBIfam" id="TIGR00099">
    <property type="entry name" value="Cof-subfamily"/>
    <property type="match status" value="1"/>
</dbReference>
<dbReference type="Proteomes" id="UP001299608">
    <property type="component" value="Unassembled WGS sequence"/>
</dbReference>
<evidence type="ECO:0000313" key="2">
    <source>
        <dbReference type="EMBL" id="NSJ52022.1"/>
    </source>
</evidence>
<keyword evidence="3" id="KW-1185">Reference proteome</keyword>
<dbReference type="NCBIfam" id="TIGR01484">
    <property type="entry name" value="HAD-SF-IIB"/>
    <property type="match status" value="1"/>
</dbReference>
<dbReference type="Gene3D" id="3.40.50.1000">
    <property type="entry name" value="HAD superfamily/HAD-like"/>
    <property type="match status" value="1"/>
</dbReference>
<dbReference type="SFLD" id="SFLDG01140">
    <property type="entry name" value="C2.B:_Phosphomannomutase_and_P"/>
    <property type="match status" value="1"/>
</dbReference>
<dbReference type="Gene3D" id="3.30.1240.10">
    <property type="match status" value="1"/>
</dbReference>
<sequence>MTQENAVKKRIFSFDLDMTLLDHATWEIPSSAMETLERLRKDSVIVIASGRNMDHEMSSMYRDMIRPDAVIHMNGTKVAAEGKVLYEHLMDKERLGRLLAYADENGISIGIGTGGYDYYIHPEGVVRMDELRWGVSERNFRDGWELMELPVRTLVYIGGPDRAKELEEHFPEFKFPMFSGKMGADVVEKEASKAKGLLRICQHYGISMERTVAFGDSMNDYEVVQEAGIGIAMGNAVEELKMVADYVTDDIDRDGVWKACRHFGWI</sequence>
<accession>A0AAW5C6T3</accession>
<dbReference type="Proteomes" id="UP000669239">
    <property type="component" value="Unassembled WGS sequence"/>
</dbReference>
<comment type="caution">
    <text evidence="1">The sequence shown here is derived from an EMBL/GenBank/DDBJ whole genome shotgun (WGS) entry which is preliminary data.</text>
</comment>
<dbReference type="InterPro" id="IPR023214">
    <property type="entry name" value="HAD_sf"/>
</dbReference>
<dbReference type="GO" id="GO:0016791">
    <property type="term" value="F:phosphatase activity"/>
    <property type="evidence" value="ECO:0007669"/>
    <property type="project" value="UniProtKB-ARBA"/>
</dbReference>
<dbReference type="SFLD" id="SFLDS00003">
    <property type="entry name" value="Haloacid_Dehalogenase"/>
    <property type="match status" value="1"/>
</dbReference>
<dbReference type="Pfam" id="PF08282">
    <property type="entry name" value="Hydrolase_3"/>
    <property type="match status" value="1"/>
</dbReference>
<dbReference type="InterPro" id="IPR036412">
    <property type="entry name" value="HAD-like_sf"/>
</dbReference>
<name>A0AAW5C6T3_9FIRM</name>
<dbReference type="InterPro" id="IPR000150">
    <property type="entry name" value="Cof"/>
</dbReference>
<dbReference type="EMBL" id="JAAITT010000054">
    <property type="protein sequence ID" value="NSJ52022.1"/>
    <property type="molecule type" value="Genomic_DNA"/>
</dbReference>
<organism evidence="1 4">
    <name type="scientific">Enterocloster aldenensis</name>
    <dbReference type="NCBI Taxonomy" id="358742"/>
    <lineage>
        <taxon>Bacteria</taxon>
        <taxon>Bacillati</taxon>
        <taxon>Bacillota</taxon>
        <taxon>Clostridia</taxon>
        <taxon>Lachnospirales</taxon>
        <taxon>Lachnospiraceae</taxon>
        <taxon>Enterocloster</taxon>
    </lineage>
</organism>
<keyword evidence="1" id="KW-0378">Hydrolase</keyword>
<dbReference type="PANTHER" id="PTHR10000:SF25">
    <property type="entry name" value="PHOSPHATASE YKRA-RELATED"/>
    <property type="match status" value="1"/>
</dbReference>